<evidence type="ECO:0000313" key="3">
    <source>
        <dbReference type="EMBL" id="KAJ9162068.1"/>
    </source>
</evidence>
<dbReference type="GO" id="GO:0004553">
    <property type="term" value="F:hydrolase activity, hydrolyzing O-glycosyl compounds"/>
    <property type="evidence" value="ECO:0007669"/>
    <property type="project" value="InterPro"/>
</dbReference>
<evidence type="ECO:0000259" key="2">
    <source>
        <dbReference type="PROSITE" id="PS51762"/>
    </source>
</evidence>
<accession>A0AA38SK55</accession>
<organism evidence="3 4">
    <name type="scientific">Coniochaeta hoffmannii</name>
    <dbReference type="NCBI Taxonomy" id="91930"/>
    <lineage>
        <taxon>Eukaryota</taxon>
        <taxon>Fungi</taxon>
        <taxon>Dikarya</taxon>
        <taxon>Ascomycota</taxon>
        <taxon>Pezizomycotina</taxon>
        <taxon>Sordariomycetes</taxon>
        <taxon>Sordariomycetidae</taxon>
        <taxon>Coniochaetales</taxon>
        <taxon>Coniochaetaceae</taxon>
        <taxon>Coniochaeta</taxon>
    </lineage>
</organism>
<dbReference type="InterPro" id="IPR000757">
    <property type="entry name" value="Beta-glucanase-like"/>
</dbReference>
<evidence type="ECO:0000256" key="1">
    <source>
        <dbReference type="SAM" id="SignalP"/>
    </source>
</evidence>
<keyword evidence="3" id="KW-0378">Hydrolase</keyword>
<sequence>MRYSAAILPFLPGLASAWAVPALGGFNTIWQDAFEGSAGAGPSGQWNIAQDIHTNNEFEVYTTSNSNLQISGGGTIQFVPRKSPSGTWTSARIESKQSFTPAPGKVLQVEASIRLGDNAQGNKQGIWPAFWMLGESIHHGTPWPQCGELDIFEQVDGVPTGYGTAHCGGFPGGACNEPNGRPGTVGIPDNSFHTWSVKIDRTAGDWTREIISWSLDGSVYHTLSGSDLGDEGVWGTLAHSPMFIILNLAVGGDWPGAPNDATLDGYGSMMEVGYVAVYST</sequence>
<dbReference type="SUPFAM" id="SSF49899">
    <property type="entry name" value="Concanavalin A-like lectins/glucanases"/>
    <property type="match status" value="1"/>
</dbReference>
<dbReference type="PANTHER" id="PTHR10963:SF60">
    <property type="entry name" value="GRAM-NEGATIVE BACTERIA-BINDING PROTEIN 1-RELATED"/>
    <property type="match status" value="1"/>
</dbReference>
<dbReference type="InterPro" id="IPR013320">
    <property type="entry name" value="ConA-like_dom_sf"/>
</dbReference>
<keyword evidence="4" id="KW-1185">Reference proteome</keyword>
<protein>
    <submittedName>
        <fullName evidence="3">Glycoside hydrolase family 16 protein</fullName>
    </submittedName>
</protein>
<keyword evidence="1" id="KW-0732">Signal</keyword>
<feature type="chain" id="PRO_5041337229" evidence="1">
    <location>
        <begin position="18"/>
        <end position="280"/>
    </location>
</feature>
<feature type="signal peptide" evidence="1">
    <location>
        <begin position="1"/>
        <end position="17"/>
    </location>
</feature>
<evidence type="ECO:0000313" key="4">
    <source>
        <dbReference type="Proteomes" id="UP001174691"/>
    </source>
</evidence>
<dbReference type="CDD" id="cd02182">
    <property type="entry name" value="GH16_Strep_laminarinase_like"/>
    <property type="match status" value="1"/>
</dbReference>
<dbReference type="Proteomes" id="UP001174691">
    <property type="component" value="Unassembled WGS sequence"/>
</dbReference>
<name>A0AA38SK55_9PEZI</name>
<feature type="domain" description="GH16" evidence="2">
    <location>
        <begin position="43"/>
        <end position="280"/>
    </location>
</feature>
<dbReference type="InterPro" id="IPR050546">
    <property type="entry name" value="Glycosyl_Hydrlase_16"/>
</dbReference>
<gene>
    <name evidence="3" type="ORF">NKR19_g1647</name>
</gene>
<dbReference type="EMBL" id="JANBVN010000015">
    <property type="protein sequence ID" value="KAJ9162068.1"/>
    <property type="molecule type" value="Genomic_DNA"/>
</dbReference>
<reference evidence="3" key="1">
    <citation type="submission" date="2022-07" db="EMBL/GenBank/DDBJ databases">
        <title>Fungi with potential for degradation of polypropylene.</title>
        <authorList>
            <person name="Gostincar C."/>
        </authorList>
    </citation>
    <scope>NUCLEOTIDE SEQUENCE</scope>
    <source>
        <strain evidence="3">EXF-13287</strain>
    </source>
</reference>
<dbReference type="GO" id="GO:0005975">
    <property type="term" value="P:carbohydrate metabolic process"/>
    <property type="evidence" value="ECO:0007669"/>
    <property type="project" value="InterPro"/>
</dbReference>
<dbReference type="PANTHER" id="PTHR10963">
    <property type="entry name" value="GLYCOSYL HYDROLASE-RELATED"/>
    <property type="match status" value="1"/>
</dbReference>
<dbReference type="Gene3D" id="2.60.120.200">
    <property type="match status" value="1"/>
</dbReference>
<dbReference type="Pfam" id="PF00722">
    <property type="entry name" value="Glyco_hydro_16"/>
    <property type="match status" value="1"/>
</dbReference>
<dbReference type="PROSITE" id="PS51762">
    <property type="entry name" value="GH16_2"/>
    <property type="match status" value="1"/>
</dbReference>
<dbReference type="AlphaFoldDB" id="A0AA38SK55"/>
<comment type="caution">
    <text evidence="3">The sequence shown here is derived from an EMBL/GenBank/DDBJ whole genome shotgun (WGS) entry which is preliminary data.</text>
</comment>
<proteinExistence type="predicted"/>